<keyword evidence="2" id="KW-1134">Transmembrane beta strand</keyword>
<evidence type="ECO:0000313" key="10">
    <source>
        <dbReference type="EMBL" id="MCQ8897495.1"/>
    </source>
</evidence>
<feature type="signal peptide" evidence="7">
    <location>
        <begin position="1"/>
        <end position="26"/>
    </location>
</feature>
<name>A0ABT1WIZ9_9BURK</name>
<accession>A0ABT1WIZ9</accession>
<feature type="domain" description="Bacterial surface antigen (D15)" evidence="8">
    <location>
        <begin position="279"/>
        <end position="581"/>
    </location>
</feature>
<evidence type="ECO:0000256" key="2">
    <source>
        <dbReference type="ARBA" id="ARBA00022452"/>
    </source>
</evidence>
<dbReference type="Pfam" id="PF07244">
    <property type="entry name" value="POTRA"/>
    <property type="match status" value="1"/>
</dbReference>
<evidence type="ECO:0000256" key="4">
    <source>
        <dbReference type="ARBA" id="ARBA00022729"/>
    </source>
</evidence>
<protein>
    <submittedName>
        <fullName evidence="10">BamA/TamA family outer membrane protein</fullName>
    </submittedName>
</protein>
<keyword evidence="4 7" id="KW-0732">Signal</keyword>
<dbReference type="EMBL" id="JANIGO010000005">
    <property type="protein sequence ID" value="MCQ8897495.1"/>
    <property type="molecule type" value="Genomic_DNA"/>
</dbReference>
<sequence>MKSFVPTRLIAVLLGVALLGHRFALAQEPADIPEVRVTVPAQFEDLIQNAMAPIRRSATVNDEGDVWQLFRRLRPVLRDALGTRGYFSPVISRVPDANRLIITIDPGPPSVVTDLQIEFDGAINEPQFAERRERLKTLWLLGRGQTFDQAEWTASKDLLLRDLLSRDFAAATLAESSAQVDPETHSVVLRVVYDSGPVFTFGPLQIEGLNKYRPDLIERYNTIEPGDRYEQEKLLTLLSDLQNTSYFSGVDVKVDTDDRTPTHVPIQVSVQESDSKRLGLGAGYSSNTGFRTEASYQFNNLWDKAYTLSTGARLEQKRQSAYADLFFPPSRRGVVDSLGIASDHQTLSNLEINRNSVGGIREYRFGSNEVRLGLNYQQEERQSLGVNFGATQALVSSASWTHNRVNDRLNPSSGYIAYGQVAAASEQLASDQDFVRLYGRVQRFWSPSRQNLFSARLEAGTVAASARRDIPQDYLFRAGGTNSLRGFEFLDIGVLDQGILVGGRRLMIGSLEYTRWFKGNLGAAVFTDVGDVADNWSQLDLQKAVGVGLRYKTPAGPIALDVAKAVNQPRVRIHFSLGVAF</sequence>
<dbReference type="PANTHER" id="PTHR12815">
    <property type="entry name" value="SORTING AND ASSEMBLY MACHINERY SAMM50 PROTEIN FAMILY MEMBER"/>
    <property type="match status" value="1"/>
</dbReference>
<keyword evidence="6" id="KW-0998">Cell outer membrane</keyword>
<dbReference type="RefSeq" id="WP_256765300.1">
    <property type="nucleotide sequence ID" value="NZ_JANIGO010000005.1"/>
</dbReference>
<proteinExistence type="predicted"/>
<feature type="chain" id="PRO_5045642704" evidence="7">
    <location>
        <begin position="27"/>
        <end position="581"/>
    </location>
</feature>
<keyword evidence="11" id="KW-1185">Reference proteome</keyword>
<feature type="domain" description="POTRA" evidence="9">
    <location>
        <begin position="200"/>
        <end position="272"/>
    </location>
</feature>
<evidence type="ECO:0000259" key="8">
    <source>
        <dbReference type="Pfam" id="PF01103"/>
    </source>
</evidence>
<dbReference type="Pfam" id="PF01103">
    <property type="entry name" value="Omp85"/>
    <property type="match status" value="1"/>
</dbReference>
<dbReference type="PANTHER" id="PTHR12815:SF47">
    <property type="entry name" value="TRANSLOCATION AND ASSEMBLY MODULE SUBUNIT TAMA"/>
    <property type="match status" value="1"/>
</dbReference>
<dbReference type="InterPro" id="IPR039910">
    <property type="entry name" value="D15-like"/>
</dbReference>
<organism evidence="10 11">
    <name type="scientific">Limnobacter humi</name>
    <dbReference type="NCBI Taxonomy" id="1778671"/>
    <lineage>
        <taxon>Bacteria</taxon>
        <taxon>Pseudomonadati</taxon>
        <taxon>Pseudomonadota</taxon>
        <taxon>Betaproteobacteria</taxon>
        <taxon>Burkholderiales</taxon>
        <taxon>Burkholderiaceae</taxon>
        <taxon>Limnobacter</taxon>
    </lineage>
</organism>
<keyword evidence="3" id="KW-0812">Transmembrane</keyword>
<evidence type="ECO:0000256" key="5">
    <source>
        <dbReference type="ARBA" id="ARBA00023136"/>
    </source>
</evidence>
<keyword evidence="5" id="KW-0472">Membrane</keyword>
<dbReference type="Gene3D" id="2.40.160.50">
    <property type="entry name" value="membrane protein fhac: a member of the omp85/tpsb transporter family"/>
    <property type="match status" value="1"/>
</dbReference>
<evidence type="ECO:0000256" key="7">
    <source>
        <dbReference type="SAM" id="SignalP"/>
    </source>
</evidence>
<evidence type="ECO:0000256" key="6">
    <source>
        <dbReference type="ARBA" id="ARBA00023237"/>
    </source>
</evidence>
<comment type="caution">
    <text evidence="10">The sequence shown here is derived from an EMBL/GenBank/DDBJ whole genome shotgun (WGS) entry which is preliminary data.</text>
</comment>
<dbReference type="InterPro" id="IPR010827">
    <property type="entry name" value="BamA/TamA_POTRA"/>
</dbReference>
<evidence type="ECO:0000256" key="1">
    <source>
        <dbReference type="ARBA" id="ARBA00004370"/>
    </source>
</evidence>
<comment type="subcellular location">
    <subcellularLocation>
        <location evidence="1">Membrane</location>
    </subcellularLocation>
</comment>
<evidence type="ECO:0000313" key="11">
    <source>
        <dbReference type="Proteomes" id="UP001204142"/>
    </source>
</evidence>
<dbReference type="InterPro" id="IPR000184">
    <property type="entry name" value="Bac_surfAg_D15"/>
</dbReference>
<evidence type="ECO:0000256" key="3">
    <source>
        <dbReference type="ARBA" id="ARBA00022692"/>
    </source>
</evidence>
<gene>
    <name evidence="10" type="ORF">NQT62_13725</name>
</gene>
<reference evidence="10 11" key="1">
    <citation type="submission" date="2022-07" db="EMBL/GenBank/DDBJ databases">
        <authorList>
            <person name="Xamxidin M."/>
            <person name="Wu M."/>
        </authorList>
    </citation>
    <scope>NUCLEOTIDE SEQUENCE [LARGE SCALE GENOMIC DNA]</scope>
    <source>
        <strain evidence="10 11">NBRC 111650</strain>
    </source>
</reference>
<dbReference type="Gene3D" id="3.10.20.310">
    <property type="entry name" value="membrane protein fhac"/>
    <property type="match status" value="2"/>
</dbReference>
<evidence type="ECO:0000259" key="9">
    <source>
        <dbReference type="Pfam" id="PF07244"/>
    </source>
</evidence>
<dbReference type="Proteomes" id="UP001204142">
    <property type="component" value="Unassembled WGS sequence"/>
</dbReference>